<keyword evidence="12" id="KW-1133">Transmembrane helix</keyword>
<comment type="caution">
    <text evidence="15">The sequence shown here is derived from an EMBL/GenBank/DDBJ whole genome shotgun (WGS) entry which is preliminary data.</text>
</comment>
<feature type="domain" description="Protein kinase" evidence="13">
    <location>
        <begin position="12"/>
        <end position="279"/>
    </location>
</feature>
<dbReference type="EC" id="2.7.11.1" evidence="1"/>
<keyword evidence="3 15" id="KW-0808">Transferase</keyword>
<dbReference type="PROSITE" id="PS50011">
    <property type="entry name" value="PROTEIN_KINASE_DOM"/>
    <property type="match status" value="1"/>
</dbReference>
<feature type="region of interest" description="Disordered" evidence="11">
    <location>
        <begin position="309"/>
        <end position="345"/>
    </location>
</feature>
<dbReference type="SMART" id="SM00220">
    <property type="entry name" value="S_TKc"/>
    <property type="match status" value="1"/>
</dbReference>
<evidence type="ECO:0000259" key="13">
    <source>
        <dbReference type="PROSITE" id="PS50011"/>
    </source>
</evidence>
<name>A0ABS4Z721_9ACTN</name>
<dbReference type="Pfam" id="PF03793">
    <property type="entry name" value="PASTA"/>
    <property type="match status" value="2"/>
</dbReference>
<dbReference type="EMBL" id="JAGIOB010000001">
    <property type="protein sequence ID" value="MBP2416843.1"/>
    <property type="molecule type" value="Genomic_DNA"/>
</dbReference>
<dbReference type="Gene3D" id="1.10.510.10">
    <property type="entry name" value="Transferase(Phosphotransferase) domain 1"/>
    <property type="match status" value="1"/>
</dbReference>
<comment type="catalytic activity">
    <reaction evidence="8">
        <text>L-threonyl-[protein] + ATP = O-phospho-L-threonyl-[protein] + ADP + H(+)</text>
        <dbReference type="Rhea" id="RHEA:46608"/>
        <dbReference type="Rhea" id="RHEA-COMP:11060"/>
        <dbReference type="Rhea" id="RHEA-COMP:11605"/>
        <dbReference type="ChEBI" id="CHEBI:15378"/>
        <dbReference type="ChEBI" id="CHEBI:30013"/>
        <dbReference type="ChEBI" id="CHEBI:30616"/>
        <dbReference type="ChEBI" id="CHEBI:61977"/>
        <dbReference type="ChEBI" id="CHEBI:456216"/>
        <dbReference type="EC" id="2.7.11.1"/>
    </reaction>
</comment>
<keyword evidence="7 10" id="KW-0067">ATP-binding</keyword>
<accession>A0ABS4Z721</accession>
<feature type="compositionally biased region" description="Low complexity" evidence="11">
    <location>
        <begin position="526"/>
        <end position="542"/>
    </location>
</feature>
<dbReference type="PROSITE" id="PS00108">
    <property type="entry name" value="PROTEIN_KINASE_ST"/>
    <property type="match status" value="1"/>
</dbReference>
<keyword evidence="12" id="KW-0472">Membrane</keyword>
<dbReference type="Gene3D" id="3.30.200.20">
    <property type="entry name" value="Phosphorylase Kinase, domain 1"/>
    <property type="match status" value="1"/>
</dbReference>
<keyword evidence="12" id="KW-0812">Transmembrane</keyword>
<evidence type="ECO:0000313" key="16">
    <source>
        <dbReference type="Proteomes" id="UP000758168"/>
    </source>
</evidence>
<evidence type="ECO:0000313" key="15">
    <source>
        <dbReference type="EMBL" id="MBP2416843.1"/>
    </source>
</evidence>
<feature type="binding site" evidence="10">
    <location>
        <position position="41"/>
    </location>
    <ligand>
        <name>ATP</name>
        <dbReference type="ChEBI" id="CHEBI:30616"/>
    </ligand>
</feature>
<feature type="compositionally biased region" description="Low complexity" evidence="11">
    <location>
        <begin position="321"/>
        <end position="335"/>
    </location>
</feature>
<reference evidence="15 16" key="1">
    <citation type="submission" date="2021-03" db="EMBL/GenBank/DDBJ databases">
        <title>Sequencing the genomes of 1000 actinobacteria strains.</title>
        <authorList>
            <person name="Klenk H.-P."/>
        </authorList>
    </citation>
    <scope>NUCLEOTIDE SEQUENCE [LARGE SCALE GENOMIC DNA]</scope>
    <source>
        <strain evidence="15 16">DSM 12936</strain>
    </source>
</reference>
<dbReference type="Pfam" id="PF00069">
    <property type="entry name" value="Pkinase"/>
    <property type="match status" value="1"/>
</dbReference>
<feature type="compositionally biased region" description="Basic and acidic residues" evidence="11">
    <location>
        <begin position="600"/>
        <end position="609"/>
    </location>
</feature>
<evidence type="ECO:0000256" key="2">
    <source>
        <dbReference type="ARBA" id="ARBA00022527"/>
    </source>
</evidence>
<evidence type="ECO:0000256" key="11">
    <source>
        <dbReference type="SAM" id="MobiDB-lite"/>
    </source>
</evidence>
<evidence type="ECO:0000256" key="12">
    <source>
        <dbReference type="SAM" id="Phobius"/>
    </source>
</evidence>
<evidence type="ECO:0000256" key="4">
    <source>
        <dbReference type="ARBA" id="ARBA00022737"/>
    </source>
</evidence>
<organism evidence="15 16">
    <name type="scientific">Microlunatus capsulatus</name>
    <dbReference type="NCBI Taxonomy" id="99117"/>
    <lineage>
        <taxon>Bacteria</taxon>
        <taxon>Bacillati</taxon>
        <taxon>Actinomycetota</taxon>
        <taxon>Actinomycetes</taxon>
        <taxon>Propionibacteriales</taxon>
        <taxon>Propionibacteriaceae</taxon>
        <taxon>Microlunatus</taxon>
    </lineage>
</organism>
<evidence type="ECO:0000256" key="6">
    <source>
        <dbReference type="ARBA" id="ARBA00022777"/>
    </source>
</evidence>
<proteinExistence type="predicted"/>
<comment type="catalytic activity">
    <reaction evidence="9">
        <text>L-seryl-[protein] + ATP = O-phospho-L-seryl-[protein] + ADP + H(+)</text>
        <dbReference type="Rhea" id="RHEA:17989"/>
        <dbReference type="Rhea" id="RHEA-COMP:9863"/>
        <dbReference type="Rhea" id="RHEA-COMP:11604"/>
        <dbReference type="ChEBI" id="CHEBI:15378"/>
        <dbReference type="ChEBI" id="CHEBI:29999"/>
        <dbReference type="ChEBI" id="CHEBI:30616"/>
        <dbReference type="ChEBI" id="CHEBI:83421"/>
        <dbReference type="ChEBI" id="CHEBI:456216"/>
        <dbReference type="EC" id="2.7.11.1"/>
    </reaction>
</comment>
<feature type="compositionally biased region" description="Gly residues" evidence="11">
    <location>
        <begin position="613"/>
        <end position="629"/>
    </location>
</feature>
<dbReference type="CDD" id="cd06577">
    <property type="entry name" value="PASTA_pknB"/>
    <property type="match status" value="2"/>
</dbReference>
<evidence type="ECO:0000259" key="14">
    <source>
        <dbReference type="PROSITE" id="PS51178"/>
    </source>
</evidence>
<dbReference type="SUPFAM" id="SSF56112">
    <property type="entry name" value="Protein kinase-like (PK-like)"/>
    <property type="match status" value="1"/>
</dbReference>
<evidence type="ECO:0000256" key="7">
    <source>
        <dbReference type="ARBA" id="ARBA00022840"/>
    </source>
</evidence>
<protein>
    <recommendedName>
        <fullName evidence="1">non-specific serine/threonine protein kinase</fullName>
        <ecNumber evidence="1">2.7.11.1</ecNumber>
    </recommendedName>
</protein>
<dbReference type="Proteomes" id="UP000758168">
    <property type="component" value="Unassembled WGS sequence"/>
</dbReference>
<dbReference type="PROSITE" id="PS51178">
    <property type="entry name" value="PASTA"/>
    <property type="match status" value="2"/>
</dbReference>
<feature type="compositionally biased region" description="Acidic residues" evidence="11">
    <location>
        <begin position="543"/>
        <end position="567"/>
    </location>
</feature>
<dbReference type="InterPro" id="IPR005543">
    <property type="entry name" value="PASTA_dom"/>
</dbReference>
<evidence type="ECO:0000256" key="8">
    <source>
        <dbReference type="ARBA" id="ARBA00047899"/>
    </source>
</evidence>
<keyword evidence="2" id="KW-0723">Serine/threonine-protein kinase</keyword>
<dbReference type="CDD" id="cd14014">
    <property type="entry name" value="STKc_PknB_like"/>
    <property type="match status" value="1"/>
</dbReference>
<feature type="compositionally biased region" description="Low complexity" evidence="11">
    <location>
        <begin position="568"/>
        <end position="591"/>
    </location>
</feature>
<dbReference type="InterPro" id="IPR011009">
    <property type="entry name" value="Kinase-like_dom_sf"/>
</dbReference>
<dbReference type="SMART" id="SM00740">
    <property type="entry name" value="PASTA"/>
    <property type="match status" value="2"/>
</dbReference>
<dbReference type="PROSITE" id="PS00107">
    <property type="entry name" value="PROTEIN_KINASE_ATP"/>
    <property type="match status" value="1"/>
</dbReference>
<keyword evidence="4" id="KW-0677">Repeat</keyword>
<dbReference type="InterPro" id="IPR017441">
    <property type="entry name" value="Protein_kinase_ATP_BS"/>
</dbReference>
<keyword evidence="6 15" id="KW-0418">Kinase</keyword>
<evidence type="ECO:0000256" key="5">
    <source>
        <dbReference type="ARBA" id="ARBA00022741"/>
    </source>
</evidence>
<evidence type="ECO:0000256" key="3">
    <source>
        <dbReference type="ARBA" id="ARBA00022679"/>
    </source>
</evidence>
<feature type="transmembrane region" description="Helical" evidence="12">
    <location>
        <begin position="349"/>
        <end position="367"/>
    </location>
</feature>
<feature type="domain" description="PASTA" evidence="14">
    <location>
        <begin position="375"/>
        <end position="442"/>
    </location>
</feature>
<feature type="region of interest" description="Disordered" evidence="11">
    <location>
        <begin position="516"/>
        <end position="639"/>
    </location>
</feature>
<evidence type="ECO:0000256" key="1">
    <source>
        <dbReference type="ARBA" id="ARBA00012513"/>
    </source>
</evidence>
<dbReference type="InterPro" id="IPR008271">
    <property type="entry name" value="Ser/Thr_kinase_AS"/>
</dbReference>
<dbReference type="GO" id="GO:0004674">
    <property type="term" value="F:protein serine/threonine kinase activity"/>
    <property type="evidence" value="ECO:0007669"/>
    <property type="project" value="UniProtKB-EC"/>
</dbReference>
<gene>
    <name evidence="15" type="ORF">JOF54_001765</name>
</gene>
<dbReference type="RefSeq" id="WP_210054848.1">
    <property type="nucleotide sequence ID" value="NZ_JAGIOB010000001.1"/>
</dbReference>
<dbReference type="PANTHER" id="PTHR43289">
    <property type="entry name" value="MITOGEN-ACTIVATED PROTEIN KINASE KINASE KINASE 20-RELATED"/>
    <property type="match status" value="1"/>
</dbReference>
<evidence type="ECO:0000256" key="9">
    <source>
        <dbReference type="ARBA" id="ARBA00048679"/>
    </source>
</evidence>
<dbReference type="NCBIfam" id="NF033483">
    <property type="entry name" value="PknB_PASTA_kin"/>
    <property type="match status" value="1"/>
</dbReference>
<dbReference type="Gene3D" id="3.30.10.20">
    <property type="match status" value="2"/>
</dbReference>
<sequence length="639" mass="64331">MSATPVVVGDRYELGEPLGRGGMATVHRARDRRLDRQVAVKQLSLHLAADTTAQARFRREAQASASLNHPAIASVFDTGEGTDPATGVALPYIVMELVEGSTLRDVLAAGPLAPDRALTVVRSVLDALAHSHAAGLVHRDIKPANVMITTGGAVKVMDFGIARAVDESATSLTGTASVIGTAQYLSPEQALGRPVDLRSDLYSVGCLLFELVTGRPPFVAETSLAIAYQHVREDPVPPSSLEPSLDPALDAVVLRALAKDPDERYPSAAAMREDVDRLLAGAPVAPPPAPSEPPGTVTAALPPRLAGAAVAATPPGPPTAPTALVGAAAPPAGEDPAPEERRRSSGRRAVLVVLAVFLVLGLGAFGLSRVFGPTASQAVTVPDVGGQSRAAAEAALRDADLVPRVVPRAGAEDDAVGTVLDQEPGADARVPAGSTVTLTVGAGEATATIPDGLVGRPVAEAERALERLGFTDVSTDAVDGDGDAEPGDVVSVKPAEGKRVALDAAVRIRFVRDAAAADGQDESGDDGPTAAAPSASSAPSATADEDAEPSDEPTDDATSEAPDDDPTTDAPTEEPSSSATDEPGPSASASEGTGGGSSEKPGKPEKPEPTKSGGNGGGNGKGGGNGNGNGSQDEGSDQG</sequence>
<keyword evidence="5 10" id="KW-0547">Nucleotide-binding</keyword>
<dbReference type="PANTHER" id="PTHR43289:SF6">
    <property type="entry name" value="SERINE_THREONINE-PROTEIN KINASE NEKL-3"/>
    <property type="match status" value="1"/>
</dbReference>
<evidence type="ECO:0000256" key="10">
    <source>
        <dbReference type="PROSITE-ProRule" id="PRU10141"/>
    </source>
</evidence>
<keyword evidence="16" id="KW-1185">Reference proteome</keyword>
<feature type="domain" description="PASTA" evidence="14">
    <location>
        <begin position="443"/>
        <end position="514"/>
    </location>
</feature>
<dbReference type="InterPro" id="IPR000719">
    <property type="entry name" value="Prot_kinase_dom"/>
</dbReference>